<gene>
    <name evidence="4" type="ORF">H8B19_06615</name>
</gene>
<evidence type="ECO:0000313" key="5">
    <source>
        <dbReference type="Proteomes" id="UP000601768"/>
    </source>
</evidence>
<accession>A0A8J6ITD8</accession>
<reference evidence="4" key="2">
    <citation type="submission" date="2020-08" db="EMBL/GenBank/DDBJ databases">
        <authorList>
            <person name="Lai Q."/>
        </authorList>
    </citation>
    <scope>NUCLEOTIDE SEQUENCE</scope>
    <source>
        <strain evidence="4">S27-2</strain>
    </source>
</reference>
<keyword evidence="3" id="KW-1133">Transmembrane helix</keyword>
<comment type="subcellular location">
    <subcellularLocation>
        <location evidence="1">Cell envelope</location>
    </subcellularLocation>
</comment>
<dbReference type="Gene3D" id="1.10.287.470">
    <property type="entry name" value="Helix hairpin bin"/>
    <property type="match status" value="1"/>
</dbReference>
<evidence type="ECO:0000256" key="2">
    <source>
        <dbReference type="ARBA" id="ARBA00023054"/>
    </source>
</evidence>
<protein>
    <submittedName>
        <fullName evidence="4">HlyD family efflux transporter periplasmic adaptor subunit</fullName>
    </submittedName>
</protein>
<keyword evidence="2" id="KW-0175">Coiled coil</keyword>
<dbReference type="RefSeq" id="WP_186506016.1">
    <property type="nucleotide sequence ID" value="NZ_JACNEP010000004.1"/>
</dbReference>
<dbReference type="EMBL" id="JACNEP010000004">
    <property type="protein sequence ID" value="MBC3765542.1"/>
    <property type="molecule type" value="Genomic_DNA"/>
</dbReference>
<dbReference type="PANTHER" id="PTHR32347:SF23">
    <property type="entry name" value="BLL5650 PROTEIN"/>
    <property type="match status" value="1"/>
</dbReference>
<dbReference type="Gene3D" id="2.40.420.20">
    <property type="match status" value="1"/>
</dbReference>
<dbReference type="PANTHER" id="PTHR32347">
    <property type="entry name" value="EFFLUX SYSTEM COMPONENT YKNX-RELATED"/>
    <property type="match status" value="1"/>
</dbReference>
<keyword evidence="3" id="KW-0812">Transmembrane</keyword>
<evidence type="ECO:0000313" key="4">
    <source>
        <dbReference type="EMBL" id="MBC3765542.1"/>
    </source>
</evidence>
<dbReference type="GO" id="GO:0030313">
    <property type="term" value="C:cell envelope"/>
    <property type="evidence" value="ECO:0007669"/>
    <property type="project" value="UniProtKB-SubCell"/>
</dbReference>
<dbReference type="Proteomes" id="UP000601768">
    <property type="component" value="Unassembled WGS sequence"/>
</dbReference>
<dbReference type="AlphaFoldDB" id="A0A8J6ITD8"/>
<organism evidence="4 5">
    <name type="scientific">Neptunicella marina</name>
    <dbReference type="NCBI Taxonomy" id="2125989"/>
    <lineage>
        <taxon>Bacteria</taxon>
        <taxon>Pseudomonadati</taxon>
        <taxon>Pseudomonadota</taxon>
        <taxon>Gammaproteobacteria</taxon>
        <taxon>Alteromonadales</taxon>
        <taxon>Alteromonadaceae</taxon>
        <taxon>Neptunicella</taxon>
    </lineage>
</organism>
<dbReference type="InterPro" id="IPR050465">
    <property type="entry name" value="UPF0194_transport"/>
</dbReference>
<dbReference type="Gene3D" id="2.40.50.100">
    <property type="match status" value="1"/>
</dbReference>
<feature type="transmembrane region" description="Helical" evidence="3">
    <location>
        <begin position="16"/>
        <end position="36"/>
    </location>
</feature>
<sequence length="417" mass="46739">MDKLKIHAAPSIHSKLRLLLLSTLVISVFVILTVMFRSSLHTVEIKRTDILIGEVKQGTMQLNIDGFGGLYSPERQLLTAVNSGVVTEILHQPGDRLKADDIILRLRNPALEQQLKTDQQNLASEQANLRKLMVEQKREMLTETSKLTELKSQLEIASLKRQSKQQLQKQGIISKLEFIETQLEEKQLINNIALSQSKISQLKDIHNESINIQQLKISQQQDKVNTSQTLLEDMNVKATQAGILQTLPVELGQRIDTGMEVASVGRTDNLIARINISQVQAAQIKLGNPAVVSIWPDTFSGKVLRVDPLVKDKMVMVEIGFDQPLPDSVKPNQDVNAQITTQTIENTLFVKRPANLQSGETVYLYRLNDNYQQARRQRLTLGEMSSNLVQIVSGASAGERFIISDLNYLDNDVISVH</sequence>
<keyword evidence="5" id="KW-1185">Reference proteome</keyword>
<evidence type="ECO:0000256" key="1">
    <source>
        <dbReference type="ARBA" id="ARBA00004196"/>
    </source>
</evidence>
<dbReference type="Gene3D" id="2.40.30.170">
    <property type="match status" value="1"/>
</dbReference>
<evidence type="ECO:0000256" key="3">
    <source>
        <dbReference type="SAM" id="Phobius"/>
    </source>
</evidence>
<keyword evidence="3" id="KW-0472">Membrane</keyword>
<reference evidence="4" key="1">
    <citation type="journal article" date="2018" name="Int. J. Syst. Evol. Microbiol.">
        <title>Neptunicella marina gen. nov., sp. nov., isolated from surface seawater.</title>
        <authorList>
            <person name="Liu X."/>
            <person name="Lai Q."/>
            <person name="Du Y."/>
            <person name="Zhang X."/>
            <person name="Liu Z."/>
            <person name="Sun F."/>
            <person name="Shao Z."/>
        </authorList>
    </citation>
    <scope>NUCLEOTIDE SEQUENCE</scope>
    <source>
        <strain evidence="4">S27-2</strain>
    </source>
</reference>
<comment type="caution">
    <text evidence="4">The sequence shown here is derived from an EMBL/GenBank/DDBJ whole genome shotgun (WGS) entry which is preliminary data.</text>
</comment>
<proteinExistence type="predicted"/>
<name>A0A8J6ITD8_9ALTE</name>